<evidence type="ECO:0008006" key="4">
    <source>
        <dbReference type="Google" id="ProtNLM"/>
    </source>
</evidence>
<evidence type="ECO:0000313" key="3">
    <source>
        <dbReference type="Proteomes" id="UP000724874"/>
    </source>
</evidence>
<sequence length="104" mass="11587">MSCLCLCILFCLTMSKRRRSELSGTWNDQLIVFNLSSRSAPRSGKPARLAILLICHRYPDTGALSIGSLGPAKVLKQFVVASSVRRVRRLPCEQQRPLILTCVL</sequence>
<evidence type="ECO:0000313" key="2">
    <source>
        <dbReference type="EMBL" id="KAF8914205.1"/>
    </source>
</evidence>
<dbReference type="AlphaFoldDB" id="A0A9P5TUH7"/>
<dbReference type="EMBL" id="JADNYJ010000001">
    <property type="protein sequence ID" value="KAF8914205.1"/>
    <property type="molecule type" value="Genomic_DNA"/>
</dbReference>
<evidence type="ECO:0000256" key="1">
    <source>
        <dbReference type="SAM" id="SignalP"/>
    </source>
</evidence>
<feature type="chain" id="PRO_5040396087" description="Secreted protein" evidence="1">
    <location>
        <begin position="16"/>
        <end position="104"/>
    </location>
</feature>
<feature type="signal peptide" evidence="1">
    <location>
        <begin position="1"/>
        <end position="15"/>
    </location>
</feature>
<accession>A0A9P5TUH7</accession>
<dbReference type="Proteomes" id="UP000724874">
    <property type="component" value="Unassembled WGS sequence"/>
</dbReference>
<gene>
    <name evidence="2" type="ORF">CPB84DRAFT_1758699</name>
</gene>
<proteinExistence type="predicted"/>
<keyword evidence="1" id="KW-0732">Signal</keyword>
<name>A0A9P5TUH7_GYMJU</name>
<protein>
    <recommendedName>
        <fullName evidence="4">Secreted protein</fullName>
    </recommendedName>
</protein>
<reference evidence="2" key="1">
    <citation type="submission" date="2020-11" db="EMBL/GenBank/DDBJ databases">
        <authorList>
            <consortium name="DOE Joint Genome Institute"/>
            <person name="Ahrendt S."/>
            <person name="Riley R."/>
            <person name="Andreopoulos W."/>
            <person name="LaButti K."/>
            <person name="Pangilinan J."/>
            <person name="Ruiz-duenas F.J."/>
            <person name="Barrasa J.M."/>
            <person name="Sanchez-Garcia M."/>
            <person name="Camarero S."/>
            <person name="Miyauchi S."/>
            <person name="Serrano A."/>
            <person name="Linde D."/>
            <person name="Babiker R."/>
            <person name="Drula E."/>
            <person name="Ayuso-Fernandez I."/>
            <person name="Pacheco R."/>
            <person name="Padilla G."/>
            <person name="Ferreira P."/>
            <person name="Barriuso J."/>
            <person name="Kellner H."/>
            <person name="Castanera R."/>
            <person name="Alfaro M."/>
            <person name="Ramirez L."/>
            <person name="Pisabarro A.G."/>
            <person name="Kuo A."/>
            <person name="Tritt A."/>
            <person name="Lipzen A."/>
            <person name="He G."/>
            <person name="Yan M."/>
            <person name="Ng V."/>
            <person name="Cullen D."/>
            <person name="Martin F."/>
            <person name="Rosso M.-N."/>
            <person name="Henrissat B."/>
            <person name="Hibbett D."/>
            <person name="Martinez A.T."/>
            <person name="Grigoriev I.V."/>
        </authorList>
    </citation>
    <scope>NUCLEOTIDE SEQUENCE</scope>
    <source>
        <strain evidence="2">AH 44721</strain>
    </source>
</reference>
<keyword evidence="3" id="KW-1185">Reference proteome</keyword>
<comment type="caution">
    <text evidence="2">The sequence shown here is derived from an EMBL/GenBank/DDBJ whole genome shotgun (WGS) entry which is preliminary data.</text>
</comment>
<organism evidence="2 3">
    <name type="scientific">Gymnopilus junonius</name>
    <name type="common">Spectacular rustgill mushroom</name>
    <name type="synonym">Gymnopilus spectabilis subsp. junonius</name>
    <dbReference type="NCBI Taxonomy" id="109634"/>
    <lineage>
        <taxon>Eukaryota</taxon>
        <taxon>Fungi</taxon>
        <taxon>Dikarya</taxon>
        <taxon>Basidiomycota</taxon>
        <taxon>Agaricomycotina</taxon>
        <taxon>Agaricomycetes</taxon>
        <taxon>Agaricomycetidae</taxon>
        <taxon>Agaricales</taxon>
        <taxon>Agaricineae</taxon>
        <taxon>Hymenogastraceae</taxon>
        <taxon>Gymnopilus</taxon>
    </lineage>
</organism>